<feature type="transmembrane region" description="Helical" evidence="6">
    <location>
        <begin position="358"/>
        <end position="379"/>
    </location>
</feature>
<keyword evidence="8" id="KW-1185">Reference proteome</keyword>
<feature type="transmembrane region" description="Helical" evidence="6">
    <location>
        <begin position="31"/>
        <end position="52"/>
    </location>
</feature>
<keyword evidence="2" id="KW-1003">Cell membrane</keyword>
<evidence type="ECO:0000256" key="1">
    <source>
        <dbReference type="ARBA" id="ARBA00004651"/>
    </source>
</evidence>
<evidence type="ECO:0000256" key="4">
    <source>
        <dbReference type="ARBA" id="ARBA00022989"/>
    </source>
</evidence>
<evidence type="ECO:0000256" key="2">
    <source>
        <dbReference type="ARBA" id="ARBA00022475"/>
    </source>
</evidence>
<reference evidence="8" key="1">
    <citation type="journal article" date="2019" name="Int. J. Syst. Evol. Microbiol.">
        <title>The Global Catalogue of Microorganisms (GCM) 10K type strain sequencing project: providing services to taxonomists for standard genome sequencing and annotation.</title>
        <authorList>
            <consortium name="The Broad Institute Genomics Platform"/>
            <consortium name="The Broad Institute Genome Sequencing Center for Infectious Disease"/>
            <person name="Wu L."/>
            <person name="Ma J."/>
        </authorList>
    </citation>
    <scope>NUCLEOTIDE SEQUENCE [LARGE SCALE GENOMIC DNA]</scope>
    <source>
        <strain evidence="8">JCM 12165</strain>
    </source>
</reference>
<feature type="transmembrane region" description="Helical" evidence="6">
    <location>
        <begin position="385"/>
        <end position="404"/>
    </location>
</feature>
<proteinExistence type="predicted"/>
<dbReference type="Proteomes" id="UP001597145">
    <property type="component" value="Unassembled WGS sequence"/>
</dbReference>
<organism evidence="7 8">
    <name type="scientific">Pseudonocardia aurantiaca</name>
    <dbReference type="NCBI Taxonomy" id="75290"/>
    <lineage>
        <taxon>Bacteria</taxon>
        <taxon>Bacillati</taxon>
        <taxon>Actinomycetota</taxon>
        <taxon>Actinomycetes</taxon>
        <taxon>Pseudonocardiales</taxon>
        <taxon>Pseudonocardiaceae</taxon>
        <taxon>Pseudonocardia</taxon>
    </lineage>
</organism>
<evidence type="ECO:0000256" key="6">
    <source>
        <dbReference type="SAM" id="Phobius"/>
    </source>
</evidence>
<sequence length="412" mass="42040">MALVISSGLTSGVGLLYWVVAARLFDHATVGLNSAAVSAMTLLGTAAHLNLGNAMLRFVPMAGSGARALILRCNLIASLAAVMIGLVFALGAGWWAPDLLAAVGFPALLVFFVVSTPVWTLFVLQDSIMTAIKRATAVPMKNLVFSVLKIVLLGAAVGMGTESGIAVSWVVGTVLCVVGGVLWLARAMPPAHPPTPTGAPTGSVAGSAVSLRDVAGFVRYDYAGNVCWQVVVFGLPLVVLALAGPEAAATYGIAWQIAFALYLVINGMGQSLVAHLSADPSGLGAAMRSMVVKSFTLVVPAVVVIAPGSYLLLSLFGSEYAATGSLLLALLALSAIPNVITQAAVWAARVQRRGALQIAIPATLAVAVMVGTAILMPSLGVTGAGVAWLGAQTLAAAAILLARLRSRRRAAN</sequence>
<feature type="transmembrane region" description="Helical" evidence="6">
    <location>
        <begin position="325"/>
        <end position="346"/>
    </location>
</feature>
<feature type="transmembrane region" description="Helical" evidence="6">
    <location>
        <begin position="102"/>
        <end position="122"/>
    </location>
</feature>
<comment type="caution">
    <text evidence="7">The sequence shown here is derived from an EMBL/GenBank/DDBJ whole genome shotgun (WGS) entry which is preliminary data.</text>
</comment>
<dbReference type="RefSeq" id="WP_343986088.1">
    <property type="nucleotide sequence ID" value="NZ_BAAAJG010000027.1"/>
</dbReference>
<feature type="transmembrane region" description="Helical" evidence="6">
    <location>
        <begin position="222"/>
        <end position="243"/>
    </location>
</feature>
<keyword evidence="4 6" id="KW-1133">Transmembrane helix</keyword>
<dbReference type="EMBL" id="JBHUCP010000018">
    <property type="protein sequence ID" value="MFD1532589.1"/>
    <property type="molecule type" value="Genomic_DNA"/>
</dbReference>
<feature type="transmembrane region" description="Helical" evidence="6">
    <location>
        <begin position="143"/>
        <end position="160"/>
    </location>
</feature>
<dbReference type="PANTHER" id="PTHR30250:SF11">
    <property type="entry name" value="O-ANTIGEN TRANSPORTER-RELATED"/>
    <property type="match status" value="1"/>
</dbReference>
<feature type="transmembrane region" description="Helical" evidence="6">
    <location>
        <begin position="73"/>
        <end position="96"/>
    </location>
</feature>
<protein>
    <submittedName>
        <fullName evidence="7">Lipopolysaccharide biosynthesis protein</fullName>
    </submittedName>
</protein>
<evidence type="ECO:0000256" key="5">
    <source>
        <dbReference type="ARBA" id="ARBA00023136"/>
    </source>
</evidence>
<evidence type="ECO:0000313" key="8">
    <source>
        <dbReference type="Proteomes" id="UP001597145"/>
    </source>
</evidence>
<gene>
    <name evidence="7" type="ORF">ACFSCY_24490</name>
</gene>
<dbReference type="PANTHER" id="PTHR30250">
    <property type="entry name" value="PST FAMILY PREDICTED COLANIC ACID TRANSPORTER"/>
    <property type="match status" value="1"/>
</dbReference>
<dbReference type="InterPro" id="IPR050833">
    <property type="entry name" value="Poly_Biosynth_Transport"/>
</dbReference>
<comment type="subcellular location">
    <subcellularLocation>
        <location evidence="1">Cell membrane</location>
        <topology evidence="1">Multi-pass membrane protein</topology>
    </subcellularLocation>
</comment>
<keyword evidence="5 6" id="KW-0472">Membrane</keyword>
<feature type="transmembrane region" description="Helical" evidence="6">
    <location>
        <begin position="290"/>
        <end position="313"/>
    </location>
</feature>
<name>A0ABW4FRK6_9PSEU</name>
<feature type="transmembrane region" description="Helical" evidence="6">
    <location>
        <begin position="249"/>
        <end position="269"/>
    </location>
</feature>
<accession>A0ABW4FRK6</accession>
<keyword evidence="3 6" id="KW-0812">Transmembrane</keyword>
<evidence type="ECO:0000256" key="3">
    <source>
        <dbReference type="ARBA" id="ARBA00022692"/>
    </source>
</evidence>
<feature type="transmembrane region" description="Helical" evidence="6">
    <location>
        <begin position="166"/>
        <end position="185"/>
    </location>
</feature>
<evidence type="ECO:0000313" key="7">
    <source>
        <dbReference type="EMBL" id="MFD1532589.1"/>
    </source>
</evidence>